<evidence type="ECO:0000256" key="1">
    <source>
        <dbReference type="SAM" id="MobiDB-lite"/>
    </source>
</evidence>
<organism evidence="2 3">
    <name type="scientific">Polarella glacialis</name>
    <name type="common">Dinoflagellate</name>
    <dbReference type="NCBI Taxonomy" id="89957"/>
    <lineage>
        <taxon>Eukaryota</taxon>
        <taxon>Sar</taxon>
        <taxon>Alveolata</taxon>
        <taxon>Dinophyceae</taxon>
        <taxon>Suessiales</taxon>
        <taxon>Suessiaceae</taxon>
        <taxon>Polarella</taxon>
    </lineage>
</organism>
<dbReference type="AlphaFoldDB" id="A0A813GEQ9"/>
<sequence length="190" mass="20293">MLSWTCGVSGGSSSSIEISSPSAASMACLSDLRTQGSMNSMPGEESGLAVASSDTGARSGAQTVSILDQVEAHWLAVARRDPATGLPVCGNCNRLGHPLCGLRYQISLRAAWLRVPEEIVAEEPASFEDPGTLQILRQSEIGFVREISEGEAEDLEECLDAVQRPFPQLRRSIPLSQAIQYAESLWDAGD</sequence>
<evidence type="ECO:0000313" key="2">
    <source>
        <dbReference type="EMBL" id="CAE8624699.1"/>
    </source>
</evidence>
<reference evidence="2" key="1">
    <citation type="submission" date="2021-02" db="EMBL/GenBank/DDBJ databases">
        <authorList>
            <person name="Dougan E. K."/>
            <person name="Rhodes N."/>
            <person name="Thang M."/>
            <person name="Chan C."/>
        </authorList>
    </citation>
    <scope>NUCLEOTIDE SEQUENCE</scope>
</reference>
<dbReference type="OrthoDB" id="423771at2759"/>
<proteinExistence type="predicted"/>
<name>A0A813GEQ9_POLGL</name>
<comment type="caution">
    <text evidence="2">The sequence shown here is derived from an EMBL/GenBank/DDBJ whole genome shotgun (WGS) entry which is preliminary data.</text>
</comment>
<gene>
    <name evidence="2" type="ORF">PGLA1383_LOCUS41804</name>
</gene>
<feature type="region of interest" description="Disordered" evidence="1">
    <location>
        <begin position="34"/>
        <end position="54"/>
    </location>
</feature>
<keyword evidence="3" id="KW-1185">Reference proteome</keyword>
<accession>A0A813GEQ9</accession>
<dbReference type="Proteomes" id="UP000654075">
    <property type="component" value="Unassembled WGS sequence"/>
</dbReference>
<dbReference type="EMBL" id="CAJNNV010028469">
    <property type="protein sequence ID" value="CAE8624699.1"/>
    <property type="molecule type" value="Genomic_DNA"/>
</dbReference>
<protein>
    <submittedName>
        <fullName evidence="2">Uncharacterized protein</fullName>
    </submittedName>
</protein>
<evidence type="ECO:0000313" key="3">
    <source>
        <dbReference type="Proteomes" id="UP000654075"/>
    </source>
</evidence>